<proteinExistence type="predicted"/>
<keyword evidence="1" id="KW-0812">Transmembrane</keyword>
<name>A0A8H4U305_9HYPO</name>
<dbReference type="EMBL" id="JABEYC010001120">
    <property type="protein sequence ID" value="KAF4968940.1"/>
    <property type="molecule type" value="Genomic_DNA"/>
</dbReference>
<organism evidence="2 3">
    <name type="scientific">Fusarium zealandicum</name>
    <dbReference type="NCBI Taxonomy" id="1053134"/>
    <lineage>
        <taxon>Eukaryota</taxon>
        <taxon>Fungi</taxon>
        <taxon>Dikarya</taxon>
        <taxon>Ascomycota</taxon>
        <taxon>Pezizomycotina</taxon>
        <taxon>Sordariomycetes</taxon>
        <taxon>Hypocreomycetidae</taxon>
        <taxon>Hypocreales</taxon>
        <taxon>Nectriaceae</taxon>
        <taxon>Fusarium</taxon>
        <taxon>Fusarium staphyleae species complex</taxon>
    </lineage>
</organism>
<dbReference type="OrthoDB" id="16820at2759"/>
<keyword evidence="1" id="KW-0472">Membrane</keyword>
<dbReference type="Proteomes" id="UP000635477">
    <property type="component" value="Unassembled WGS sequence"/>
</dbReference>
<protein>
    <submittedName>
        <fullName evidence="2">Uncharacterized protein</fullName>
    </submittedName>
</protein>
<keyword evidence="1" id="KW-1133">Transmembrane helix</keyword>
<sequence>MTSPRTVAIIGSAIAGPTLALQILTHPILRRRFTPLLFDSSPSPSSSSYTRVGATVGLFANGLYPLFKLGLESSIRSDGYECGALSIWS</sequence>
<dbReference type="AlphaFoldDB" id="A0A8H4U305"/>
<dbReference type="InterPro" id="IPR036188">
    <property type="entry name" value="FAD/NAD-bd_sf"/>
</dbReference>
<comment type="caution">
    <text evidence="2">The sequence shown here is derived from an EMBL/GenBank/DDBJ whole genome shotgun (WGS) entry which is preliminary data.</text>
</comment>
<evidence type="ECO:0000313" key="2">
    <source>
        <dbReference type="EMBL" id="KAF4968940.1"/>
    </source>
</evidence>
<reference evidence="2" key="1">
    <citation type="journal article" date="2020" name="BMC Genomics">
        <title>Correction to: Identification and distribution of gene clusters required for synthesis of sphingolipid metabolism inhibitors in diverse species of the filamentous fungus Fusarium.</title>
        <authorList>
            <person name="Kim H.S."/>
            <person name="Lohmar J.M."/>
            <person name="Busman M."/>
            <person name="Brown D.W."/>
            <person name="Naumann T.A."/>
            <person name="Divon H.H."/>
            <person name="Lysoe E."/>
            <person name="Uhlig S."/>
            <person name="Proctor R.H."/>
        </authorList>
    </citation>
    <scope>NUCLEOTIDE SEQUENCE</scope>
    <source>
        <strain evidence="2">NRRL 22465</strain>
    </source>
</reference>
<accession>A0A8H4U305</accession>
<feature type="transmembrane region" description="Helical" evidence="1">
    <location>
        <begin position="7"/>
        <end position="29"/>
    </location>
</feature>
<feature type="non-terminal residue" evidence="2">
    <location>
        <position position="89"/>
    </location>
</feature>
<keyword evidence="3" id="KW-1185">Reference proteome</keyword>
<evidence type="ECO:0000313" key="3">
    <source>
        <dbReference type="Proteomes" id="UP000635477"/>
    </source>
</evidence>
<dbReference type="Gene3D" id="3.50.50.60">
    <property type="entry name" value="FAD/NAD(P)-binding domain"/>
    <property type="match status" value="1"/>
</dbReference>
<reference evidence="2" key="2">
    <citation type="submission" date="2020-05" db="EMBL/GenBank/DDBJ databases">
        <authorList>
            <person name="Kim H.-S."/>
            <person name="Proctor R.H."/>
            <person name="Brown D.W."/>
        </authorList>
    </citation>
    <scope>NUCLEOTIDE SEQUENCE</scope>
    <source>
        <strain evidence="2">NRRL 22465</strain>
    </source>
</reference>
<gene>
    <name evidence="2" type="ORF">FZEAL_10320</name>
</gene>
<dbReference type="SUPFAM" id="SSF51905">
    <property type="entry name" value="FAD/NAD(P)-binding domain"/>
    <property type="match status" value="1"/>
</dbReference>
<evidence type="ECO:0000256" key="1">
    <source>
        <dbReference type="SAM" id="Phobius"/>
    </source>
</evidence>